<reference evidence="7" key="1">
    <citation type="submission" date="2023-02" db="EMBL/GenBank/DDBJ databases">
        <title>Description of Roseinatronobacter alkalisoli sp. nov., an alkaliphilic bacerium isolated from soda soil.</title>
        <authorList>
            <person name="Wei W."/>
        </authorList>
    </citation>
    <scope>NUCLEOTIDE SEQUENCE</scope>
    <source>
        <strain evidence="7">HJB301</strain>
    </source>
</reference>
<sequence length="235" mass="25195">MAGHLDIRDLHVRFGKATILQGVSLSVQDKPLSVVGRNGMGKTTMCLALMGMVPATGSARLDGQEVLGLGTGRVARQGIALVPQGRRMFPSLSVHEHLLLVAQRGSPPWTIERVYDTFPRLAERRKNGGNQLSGGEQQMLAISRALLMNPRLVIMDEPSEGLAPVIVDHLIDVLRTIAAEGMGLLLIEQNLRVATSVADQVSVMVTGKIAATVGAAELASDRDMQNRYLGVSHGH</sequence>
<name>A0ABT5T943_9RHOB</name>
<keyword evidence="2" id="KW-0813">Transport</keyword>
<dbReference type="Proteomes" id="UP001431784">
    <property type="component" value="Unassembled WGS sequence"/>
</dbReference>
<evidence type="ECO:0000313" key="7">
    <source>
        <dbReference type="EMBL" id="MDD7971637.1"/>
    </source>
</evidence>
<dbReference type="InterPro" id="IPR027417">
    <property type="entry name" value="P-loop_NTPase"/>
</dbReference>
<dbReference type="GO" id="GO:0005524">
    <property type="term" value="F:ATP binding"/>
    <property type="evidence" value="ECO:0007669"/>
    <property type="project" value="UniProtKB-KW"/>
</dbReference>
<dbReference type="CDD" id="cd03224">
    <property type="entry name" value="ABC_TM1139_LivF_branched"/>
    <property type="match status" value="1"/>
</dbReference>
<keyword evidence="3" id="KW-0547">Nucleotide-binding</keyword>
<dbReference type="InterPro" id="IPR017871">
    <property type="entry name" value="ABC_transporter-like_CS"/>
</dbReference>
<accession>A0ABT5T943</accession>
<protein>
    <submittedName>
        <fullName evidence="7">ABC transporter ATP-binding protein</fullName>
    </submittedName>
</protein>
<organism evidence="7 8">
    <name type="scientific">Roseinatronobacter alkalisoli</name>
    <dbReference type="NCBI Taxonomy" id="3028235"/>
    <lineage>
        <taxon>Bacteria</taxon>
        <taxon>Pseudomonadati</taxon>
        <taxon>Pseudomonadota</taxon>
        <taxon>Alphaproteobacteria</taxon>
        <taxon>Rhodobacterales</taxon>
        <taxon>Paracoccaceae</taxon>
        <taxon>Roseinatronobacter</taxon>
    </lineage>
</organism>
<evidence type="ECO:0000313" key="8">
    <source>
        <dbReference type="Proteomes" id="UP001431784"/>
    </source>
</evidence>
<evidence type="ECO:0000256" key="1">
    <source>
        <dbReference type="ARBA" id="ARBA00005417"/>
    </source>
</evidence>
<dbReference type="PROSITE" id="PS00211">
    <property type="entry name" value="ABC_TRANSPORTER_1"/>
    <property type="match status" value="1"/>
</dbReference>
<dbReference type="SMART" id="SM00382">
    <property type="entry name" value="AAA"/>
    <property type="match status" value="1"/>
</dbReference>
<keyword evidence="4 7" id="KW-0067">ATP-binding</keyword>
<comment type="caution">
    <text evidence="7">The sequence shown here is derived from an EMBL/GenBank/DDBJ whole genome shotgun (WGS) entry which is preliminary data.</text>
</comment>
<evidence type="ECO:0000259" key="6">
    <source>
        <dbReference type="PROSITE" id="PS50893"/>
    </source>
</evidence>
<dbReference type="EMBL" id="JAQZSM010000008">
    <property type="protein sequence ID" value="MDD7971637.1"/>
    <property type="molecule type" value="Genomic_DNA"/>
</dbReference>
<dbReference type="InterPro" id="IPR003593">
    <property type="entry name" value="AAA+_ATPase"/>
</dbReference>
<evidence type="ECO:0000256" key="4">
    <source>
        <dbReference type="ARBA" id="ARBA00022840"/>
    </source>
</evidence>
<evidence type="ECO:0000256" key="3">
    <source>
        <dbReference type="ARBA" id="ARBA00022741"/>
    </source>
</evidence>
<dbReference type="PANTHER" id="PTHR43820:SF2">
    <property type="entry name" value="ABC TRANSPORTER ATP-BINDING PROTEIN"/>
    <property type="match status" value="1"/>
</dbReference>
<keyword evidence="8" id="KW-1185">Reference proteome</keyword>
<dbReference type="Gene3D" id="3.40.50.300">
    <property type="entry name" value="P-loop containing nucleotide triphosphate hydrolases"/>
    <property type="match status" value="1"/>
</dbReference>
<dbReference type="PANTHER" id="PTHR43820">
    <property type="entry name" value="HIGH-AFFINITY BRANCHED-CHAIN AMINO ACID TRANSPORT ATP-BINDING PROTEIN LIVF"/>
    <property type="match status" value="1"/>
</dbReference>
<dbReference type="InterPro" id="IPR003439">
    <property type="entry name" value="ABC_transporter-like_ATP-bd"/>
</dbReference>
<keyword evidence="5" id="KW-0029">Amino-acid transport</keyword>
<dbReference type="Pfam" id="PF00005">
    <property type="entry name" value="ABC_tran"/>
    <property type="match status" value="1"/>
</dbReference>
<dbReference type="SUPFAM" id="SSF52540">
    <property type="entry name" value="P-loop containing nucleoside triphosphate hydrolases"/>
    <property type="match status" value="1"/>
</dbReference>
<dbReference type="InterPro" id="IPR052156">
    <property type="entry name" value="BCAA_Transport_ATP-bd_LivF"/>
</dbReference>
<proteinExistence type="inferred from homology"/>
<dbReference type="RefSeq" id="WP_274352313.1">
    <property type="nucleotide sequence ID" value="NZ_JAQZSM010000008.1"/>
</dbReference>
<evidence type="ECO:0000256" key="5">
    <source>
        <dbReference type="ARBA" id="ARBA00022970"/>
    </source>
</evidence>
<feature type="domain" description="ABC transporter" evidence="6">
    <location>
        <begin position="5"/>
        <end position="231"/>
    </location>
</feature>
<gene>
    <name evidence="7" type="ORF">PUT78_11030</name>
</gene>
<evidence type="ECO:0000256" key="2">
    <source>
        <dbReference type="ARBA" id="ARBA00022448"/>
    </source>
</evidence>
<dbReference type="PROSITE" id="PS50893">
    <property type="entry name" value="ABC_TRANSPORTER_2"/>
    <property type="match status" value="1"/>
</dbReference>
<comment type="similarity">
    <text evidence="1">Belongs to the ABC transporter superfamily.</text>
</comment>